<dbReference type="KEGG" id="tol:TOL_0005"/>
<dbReference type="GeneID" id="79175031"/>
<gene>
    <name evidence="1" type="ORF">TOL_0005</name>
</gene>
<dbReference type="eggNOG" id="ENOG5032VE4">
    <property type="taxonomic scope" value="Bacteria"/>
</dbReference>
<dbReference type="Proteomes" id="UP000011866">
    <property type="component" value="Chromosome"/>
</dbReference>
<protein>
    <recommendedName>
        <fullName evidence="3">Abi-like protein</fullName>
    </recommendedName>
</protein>
<evidence type="ECO:0000313" key="1">
    <source>
        <dbReference type="EMBL" id="CCU70454.1"/>
    </source>
</evidence>
<proteinExistence type="predicted"/>
<dbReference type="PATRIC" id="fig|1298593.3.peg.5"/>
<dbReference type="RefSeq" id="WP_015485199.1">
    <property type="nucleotide sequence ID" value="NC_020888.1"/>
</dbReference>
<dbReference type="AlphaFoldDB" id="M5DY55"/>
<accession>M5DY55</accession>
<dbReference type="EMBL" id="HF680312">
    <property type="protein sequence ID" value="CCU70454.1"/>
    <property type="molecule type" value="Genomic_DNA"/>
</dbReference>
<keyword evidence="2" id="KW-1185">Reference proteome</keyword>
<name>M5DY55_9GAMM</name>
<sequence length="214" mass="24791">MPYRDIEKVLSPGRLFTYRNAVKTILGVDSEDITLKLYEWNAKLSGHFLFPLHIYEVMLRNAISDAISQRYGLDWPVNTVFQNSLPKKEKADLLNLVTPTYDGLGKVVPELNLYWFESMLTQRHEARIWKPYSSMTFPNASVDAANLRVILNKECKKIRKLRNRIAHHEPIFNQANMQEILGHIQTAVAFRCTTTEAWLMNCEQVSELLINPII</sequence>
<organism evidence="1 2">
    <name type="scientific">Thalassolituus oleivorans MIL-1</name>
    <dbReference type="NCBI Taxonomy" id="1298593"/>
    <lineage>
        <taxon>Bacteria</taxon>
        <taxon>Pseudomonadati</taxon>
        <taxon>Pseudomonadota</taxon>
        <taxon>Gammaproteobacteria</taxon>
        <taxon>Oceanospirillales</taxon>
        <taxon>Oceanospirillaceae</taxon>
        <taxon>Thalassolituus</taxon>
    </lineage>
</organism>
<reference evidence="1 2" key="1">
    <citation type="journal article" date="2013" name="Genome Announc.">
        <title>Genome Sequence of Thalassolituus oleivorans MIL-1 (DSM 14913T).</title>
        <authorList>
            <person name="Golyshin P.N."/>
            <person name="Werner J."/>
            <person name="Chernikova T.N."/>
            <person name="Tran H."/>
            <person name="Ferrer M."/>
            <person name="Yakimov M.M."/>
            <person name="Teeling H."/>
            <person name="Golyshina O.V."/>
        </authorList>
    </citation>
    <scope>NUCLEOTIDE SEQUENCE [LARGE SCALE GENOMIC DNA]</scope>
    <source>
        <strain evidence="1 2">MIL-1</strain>
    </source>
</reference>
<evidence type="ECO:0008006" key="3">
    <source>
        <dbReference type="Google" id="ProtNLM"/>
    </source>
</evidence>
<evidence type="ECO:0000313" key="2">
    <source>
        <dbReference type="Proteomes" id="UP000011866"/>
    </source>
</evidence>
<dbReference type="HOGENOM" id="CLU_067089_1_0_6"/>